<dbReference type="RefSeq" id="WP_169232133.1">
    <property type="nucleotide sequence ID" value="NZ_JABBGF010000003.1"/>
</dbReference>
<organism evidence="1 2">
    <name type="scientific">Chryseobacterium cheonjiense</name>
    <dbReference type="NCBI Taxonomy" id="2728845"/>
    <lineage>
        <taxon>Bacteria</taxon>
        <taxon>Pseudomonadati</taxon>
        <taxon>Bacteroidota</taxon>
        <taxon>Flavobacteriia</taxon>
        <taxon>Flavobacteriales</taxon>
        <taxon>Weeksellaceae</taxon>
        <taxon>Chryseobacterium group</taxon>
        <taxon>Chryseobacterium</taxon>
    </lineage>
</organism>
<sequence length="253" mass="30590">MINYEFPIYPTFDLFFESYLEEYVKYNKYEPISLEEYNYQLAYKYAKIFRDLPFDENRLKEEKEYIEKKYGIFLIFYLLEEYEIEERSITLQNTKKISKILRKEAFKIANYLKNEILKDEIKNTEDKGGKIANLNNVLQYSKEIRDYARAFFGDLSKIELLKYLSTNFISTSKKFTELTKYNQIFAYFHDVHSETEENKSRSEKIPYVEKQAYKNLIKELFGFEYYGSEIKGSTPKHIEQLKKLALEFQNIKD</sequence>
<keyword evidence="2" id="KW-1185">Reference proteome</keyword>
<dbReference type="AlphaFoldDB" id="A0A7Y0A8T9"/>
<evidence type="ECO:0000313" key="2">
    <source>
        <dbReference type="Proteomes" id="UP000552615"/>
    </source>
</evidence>
<accession>A0A7Y0A8T9</accession>
<protein>
    <submittedName>
        <fullName evidence="1">Uncharacterized protein</fullName>
    </submittedName>
</protein>
<evidence type="ECO:0000313" key="1">
    <source>
        <dbReference type="EMBL" id="NML58789.1"/>
    </source>
</evidence>
<dbReference type="Proteomes" id="UP000552615">
    <property type="component" value="Unassembled WGS sequence"/>
</dbReference>
<dbReference type="EMBL" id="JABBGF010000003">
    <property type="protein sequence ID" value="NML58789.1"/>
    <property type="molecule type" value="Genomic_DNA"/>
</dbReference>
<proteinExistence type="predicted"/>
<name>A0A7Y0A8T9_9FLAO</name>
<gene>
    <name evidence="1" type="ORF">HHL20_15680</name>
</gene>
<comment type="caution">
    <text evidence="1">The sequence shown here is derived from an EMBL/GenBank/DDBJ whole genome shotgun (WGS) entry which is preliminary data.</text>
</comment>
<reference evidence="1 2" key="1">
    <citation type="submission" date="2020-04" db="EMBL/GenBank/DDBJ databases">
        <title>Chryseobacterium sp. RJ-7-14 sp. nov., isolated from Jeju soil.</title>
        <authorList>
            <person name="Dahal R.H."/>
            <person name="Chaudhary D.K."/>
        </authorList>
    </citation>
    <scope>NUCLEOTIDE SEQUENCE [LARGE SCALE GENOMIC DNA]</scope>
    <source>
        <strain evidence="1 2">RJ-7-14</strain>
    </source>
</reference>